<sequence>MKVYQEKEIVVESLGKISYRQGDIQAGRPQVLLIHGNMSSSVHMEALIESLEGHANVYAPDLPGFGHSDYVYEHDSIEEFAQDLAKIVAALSLEKFDIAAWSAGGLVALELAYLLPNQVKQIYLLGTVGIQGYPMYQKGEDKRPIFGQPLLSKEEIAQDQYQVQSYLDINQTKNFPLLEKIWTRTIYQNKQPDPETYARHLEATMQQVNLVDLDYALVHYNMTQEATAIAPGSGHISGVDHPIYILHGKLDKIIPYDQALLNKKFFGDQAQLISFDQAGHSLIQDNLADVSQLILENL</sequence>
<dbReference type="Gene3D" id="3.40.50.1820">
    <property type="entry name" value="alpha/beta hydrolase"/>
    <property type="match status" value="1"/>
</dbReference>
<accession>E4KMC8</accession>
<evidence type="ECO:0000313" key="2">
    <source>
        <dbReference type="EMBL" id="EFR31881.1"/>
    </source>
</evidence>
<dbReference type="PANTHER" id="PTHR46438">
    <property type="entry name" value="ALPHA/BETA-HYDROLASES SUPERFAMILY PROTEIN"/>
    <property type="match status" value="1"/>
</dbReference>
<dbReference type="EMBL" id="AENN01000004">
    <property type="protein sequence ID" value="EFR31881.1"/>
    <property type="molecule type" value="Genomic_DNA"/>
</dbReference>
<reference evidence="2 3" key="1">
    <citation type="submission" date="2010-10" db="EMBL/GenBank/DDBJ databases">
        <authorList>
            <person name="Durkin A.S."/>
            <person name="Madupu R."/>
            <person name="Torralba M."/>
            <person name="Gillis M."/>
            <person name="Methe B."/>
            <person name="Sutton G."/>
            <person name="Nelson K.E."/>
        </authorList>
    </citation>
    <scope>NUCLEOTIDE SEQUENCE [LARGE SCALE GENOMIC DNA]</scope>
    <source>
        <strain evidence="2 3">ACS-139-V-Col8</strain>
    </source>
</reference>
<gene>
    <name evidence="2" type="ORF">HMPREF9257_1764</name>
</gene>
<dbReference type="eggNOG" id="COG2267">
    <property type="taxonomic scope" value="Bacteria"/>
</dbReference>
<evidence type="ECO:0000259" key="1">
    <source>
        <dbReference type="Pfam" id="PF00561"/>
    </source>
</evidence>
<proteinExistence type="predicted"/>
<protein>
    <submittedName>
        <fullName evidence="2">Hydrolase, alpha/beta domain protein</fullName>
    </submittedName>
</protein>
<name>E4KMC8_9LACT</name>
<keyword evidence="2" id="KW-0378">Hydrolase</keyword>
<feature type="domain" description="AB hydrolase-1" evidence="1">
    <location>
        <begin position="31"/>
        <end position="283"/>
    </location>
</feature>
<dbReference type="AlphaFoldDB" id="E4KMC8"/>
<dbReference type="OrthoDB" id="252464at2"/>
<dbReference type="PRINTS" id="PR00111">
    <property type="entry name" value="ABHYDROLASE"/>
</dbReference>
<organism evidence="2 3">
    <name type="scientific">Eremococcus coleocola ACS-139-V-Col8</name>
    <dbReference type="NCBI Taxonomy" id="908337"/>
    <lineage>
        <taxon>Bacteria</taxon>
        <taxon>Bacillati</taxon>
        <taxon>Bacillota</taxon>
        <taxon>Bacilli</taxon>
        <taxon>Lactobacillales</taxon>
        <taxon>Aerococcaceae</taxon>
        <taxon>Eremococcus</taxon>
    </lineage>
</organism>
<dbReference type="GO" id="GO:0016787">
    <property type="term" value="F:hydrolase activity"/>
    <property type="evidence" value="ECO:0007669"/>
    <property type="project" value="UniProtKB-KW"/>
</dbReference>
<evidence type="ECO:0000313" key="3">
    <source>
        <dbReference type="Proteomes" id="UP000005990"/>
    </source>
</evidence>
<comment type="caution">
    <text evidence="2">The sequence shown here is derived from an EMBL/GenBank/DDBJ whole genome shotgun (WGS) entry which is preliminary data.</text>
</comment>
<dbReference type="InterPro" id="IPR029058">
    <property type="entry name" value="AB_hydrolase_fold"/>
</dbReference>
<keyword evidence="3" id="KW-1185">Reference proteome</keyword>
<dbReference type="InterPro" id="IPR000073">
    <property type="entry name" value="AB_hydrolase_1"/>
</dbReference>
<dbReference type="Pfam" id="PF00561">
    <property type="entry name" value="Abhydrolase_1"/>
    <property type="match status" value="1"/>
</dbReference>
<dbReference type="SUPFAM" id="SSF53474">
    <property type="entry name" value="alpha/beta-Hydrolases"/>
    <property type="match status" value="1"/>
</dbReference>
<dbReference type="RefSeq" id="WP_006417648.1">
    <property type="nucleotide sequence ID" value="NZ_AENN01000004.1"/>
</dbReference>
<dbReference type="STRING" id="908337.HMPREF9257_1764"/>
<dbReference type="PANTHER" id="PTHR46438:SF11">
    <property type="entry name" value="LIPASE-RELATED"/>
    <property type="match status" value="1"/>
</dbReference>
<dbReference type="Proteomes" id="UP000005990">
    <property type="component" value="Unassembled WGS sequence"/>
</dbReference>